<evidence type="ECO:0000256" key="4">
    <source>
        <dbReference type="HAMAP-Rule" id="MF_01151"/>
    </source>
</evidence>
<dbReference type="RefSeq" id="WP_189574392.1">
    <property type="nucleotide sequence ID" value="NZ_BMXU01000001.1"/>
</dbReference>
<evidence type="ECO:0000256" key="3">
    <source>
        <dbReference type="ARBA" id="ARBA00023186"/>
    </source>
</evidence>
<dbReference type="Gene3D" id="3.90.20.20">
    <property type="match status" value="1"/>
</dbReference>
<dbReference type="Proteomes" id="UP001595607">
    <property type="component" value="Unassembled WGS sequence"/>
</dbReference>
<keyword evidence="7" id="KW-0175">Coiled coil</keyword>
<organism evidence="9 10">
    <name type="scientific">Parvularcula lutaonensis</name>
    <dbReference type="NCBI Taxonomy" id="491923"/>
    <lineage>
        <taxon>Bacteria</taxon>
        <taxon>Pseudomonadati</taxon>
        <taxon>Pseudomonadota</taxon>
        <taxon>Alphaproteobacteria</taxon>
        <taxon>Parvularculales</taxon>
        <taxon>Parvularculaceae</taxon>
        <taxon>Parvularcula</taxon>
    </lineage>
</organism>
<evidence type="ECO:0000313" key="10">
    <source>
        <dbReference type="Proteomes" id="UP001595607"/>
    </source>
</evidence>
<dbReference type="CDD" id="cd00446">
    <property type="entry name" value="GrpE"/>
    <property type="match status" value="1"/>
</dbReference>
<keyword evidence="3 4" id="KW-0143">Chaperone</keyword>
<evidence type="ECO:0000256" key="8">
    <source>
        <dbReference type="SAM" id="MobiDB-lite"/>
    </source>
</evidence>
<comment type="function">
    <text evidence="4 5">Participates actively in the response to hyperosmotic and heat shock by preventing the aggregation of stress-denatured proteins, in association with DnaK and GrpE. It is the nucleotide exchange factor for DnaK and may function as a thermosensor. Unfolded proteins bind initially to DnaJ; upon interaction with the DnaJ-bound protein, DnaK hydrolyzes its bound ATP, resulting in the formation of a stable complex. GrpE releases ADP from DnaK; ATP binding to DnaK triggers the release of the substrate protein, thus completing the reaction cycle. Several rounds of ATP-dependent interactions between DnaJ, DnaK and GrpE are required for fully efficient folding.</text>
</comment>
<dbReference type="PROSITE" id="PS01071">
    <property type="entry name" value="GRPE"/>
    <property type="match status" value="1"/>
</dbReference>
<dbReference type="Pfam" id="PF01025">
    <property type="entry name" value="GrpE"/>
    <property type="match status" value="1"/>
</dbReference>
<dbReference type="SUPFAM" id="SSF51064">
    <property type="entry name" value="Head domain of nucleotide exchange factor GrpE"/>
    <property type="match status" value="1"/>
</dbReference>
<evidence type="ECO:0000256" key="1">
    <source>
        <dbReference type="ARBA" id="ARBA00009054"/>
    </source>
</evidence>
<dbReference type="InterPro" id="IPR009012">
    <property type="entry name" value="GrpE_head"/>
</dbReference>
<dbReference type="PANTHER" id="PTHR21237">
    <property type="entry name" value="GRPE PROTEIN"/>
    <property type="match status" value="1"/>
</dbReference>
<dbReference type="PRINTS" id="PR00773">
    <property type="entry name" value="GRPEPROTEIN"/>
</dbReference>
<feature type="coiled-coil region" evidence="7">
    <location>
        <begin position="48"/>
        <end position="93"/>
    </location>
</feature>
<dbReference type="Gene3D" id="2.30.22.10">
    <property type="entry name" value="Head domain of nucleotide exchange factor GrpE"/>
    <property type="match status" value="1"/>
</dbReference>
<evidence type="ECO:0000256" key="5">
    <source>
        <dbReference type="RuleBase" id="RU000639"/>
    </source>
</evidence>
<dbReference type="InterPro" id="IPR000740">
    <property type="entry name" value="GrpE"/>
</dbReference>
<dbReference type="InterPro" id="IPR013805">
    <property type="entry name" value="GrpE_CC"/>
</dbReference>
<reference evidence="10" key="1">
    <citation type="journal article" date="2019" name="Int. J. Syst. Evol. Microbiol.">
        <title>The Global Catalogue of Microorganisms (GCM) 10K type strain sequencing project: providing services to taxonomists for standard genome sequencing and annotation.</title>
        <authorList>
            <consortium name="The Broad Institute Genomics Platform"/>
            <consortium name="The Broad Institute Genome Sequencing Center for Infectious Disease"/>
            <person name="Wu L."/>
            <person name="Ma J."/>
        </authorList>
    </citation>
    <scope>NUCLEOTIDE SEQUENCE [LARGE SCALE GENOMIC DNA]</scope>
    <source>
        <strain evidence="10">KCTC 22245</strain>
    </source>
</reference>
<accession>A0ABV7M9R6</accession>
<dbReference type="EMBL" id="JBHRVA010000002">
    <property type="protein sequence ID" value="MFC3302118.1"/>
    <property type="molecule type" value="Genomic_DNA"/>
</dbReference>
<evidence type="ECO:0000256" key="7">
    <source>
        <dbReference type="SAM" id="Coils"/>
    </source>
</evidence>
<comment type="similarity">
    <text evidence="1 4 6">Belongs to the GrpE family.</text>
</comment>
<dbReference type="HAMAP" id="MF_01151">
    <property type="entry name" value="GrpE"/>
    <property type="match status" value="1"/>
</dbReference>
<feature type="region of interest" description="Disordered" evidence="8">
    <location>
        <begin position="1"/>
        <end position="33"/>
    </location>
</feature>
<feature type="compositionally biased region" description="Low complexity" evidence="8">
    <location>
        <begin position="7"/>
        <end position="25"/>
    </location>
</feature>
<keyword evidence="4" id="KW-0963">Cytoplasm</keyword>
<comment type="subcellular location">
    <subcellularLocation>
        <location evidence="4">Cytoplasm</location>
    </subcellularLocation>
</comment>
<dbReference type="PANTHER" id="PTHR21237:SF23">
    <property type="entry name" value="GRPE PROTEIN HOMOLOG, MITOCHONDRIAL"/>
    <property type="match status" value="1"/>
</dbReference>
<proteinExistence type="inferred from homology"/>
<keyword evidence="10" id="KW-1185">Reference proteome</keyword>
<comment type="subunit">
    <text evidence="4">Homodimer.</text>
</comment>
<protein>
    <recommendedName>
        <fullName evidence="4 5">Protein GrpE</fullName>
    </recommendedName>
    <alternativeName>
        <fullName evidence="4">HSP-70 cofactor</fullName>
    </alternativeName>
</protein>
<dbReference type="SUPFAM" id="SSF58014">
    <property type="entry name" value="Coiled-coil domain of nucleotide exchange factor GrpE"/>
    <property type="match status" value="1"/>
</dbReference>
<sequence>MSETKGPAPENNQAAADEQQQQPKPAGAPEIEIPEHLRDEALDGGKIKELAEQRIAELQKELEQEKDRALRLAAELENTRRRADREKAEAAKYGITTFARDLLSVADNFARALELAPEDPADMDKEGFRGLVNGLRMTEKELITVFGRHGIQRIEPKGEKFDPNIHQAIAQVPGNGEPKDHVVDVAAPGFVIGDRVIRAAMVTVSTGAGAGTPSQESDEATS</sequence>
<gene>
    <name evidence="4 9" type="primary">grpE</name>
    <name evidence="9" type="ORF">ACFONP_05165</name>
</gene>
<evidence type="ECO:0000256" key="6">
    <source>
        <dbReference type="RuleBase" id="RU004478"/>
    </source>
</evidence>
<dbReference type="NCBIfam" id="NF010738">
    <property type="entry name" value="PRK14140.1"/>
    <property type="match status" value="1"/>
</dbReference>
<comment type="caution">
    <text evidence="9">The sequence shown here is derived from an EMBL/GenBank/DDBJ whole genome shotgun (WGS) entry which is preliminary data.</text>
</comment>
<keyword evidence="2 4" id="KW-0346">Stress response</keyword>
<evidence type="ECO:0000256" key="2">
    <source>
        <dbReference type="ARBA" id="ARBA00023016"/>
    </source>
</evidence>
<name>A0ABV7M9R6_9PROT</name>
<evidence type="ECO:0000313" key="9">
    <source>
        <dbReference type="EMBL" id="MFC3302118.1"/>
    </source>
</evidence>